<dbReference type="Proteomes" id="UP000298471">
    <property type="component" value="Unassembled WGS sequence"/>
</dbReference>
<dbReference type="PANTHER" id="PTHR43335">
    <property type="entry name" value="ABC TRANSPORTER, ATP-BINDING PROTEIN"/>
    <property type="match status" value="1"/>
</dbReference>
<dbReference type="GO" id="GO:0016887">
    <property type="term" value="F:ATP hydrolysis activity"/>
    <property type="evidence" value="ECO:0007669"/>
    <property type="project" value="InterPro"/>
</dbReference>
<proteinExistence type="inferred from homology"/>
<feature type="domain" description="ABC transporter" evidence="5">
    <location>
        <begin position="4"/>
        <end position="227"/>
    </location>
</feature>
<dbReference type="Gene3D" id="3.40.50.300">
    <property type="entry name" value="P-loop containing nucleotide triphosphate hydrolases"/>
    <property type="match status" value="1"/>
</dbReference>
<dbReference type="InterPro" id="IPR003593">
    <property type="entry name" value="AAA+_ATPase"/>
</dbReference>
<evidence type="ECO:0000256" key="4">
    <source>
        <dbReference type="ARBA" id="ARBA00022840"/>
    </source>
</evidence>
<dbReference type="SMART" id="SM00382">
    <property type="entry name" value="AAA"/>
    <property type="match status" value="1"/>
</dbReference>
<evidence type="ECO:0000256" key="2">
    <source>
        <dbReference type="ARBA" id="ARBA00022448"/>
    </source>
</evidence>
<dbReference type="PANTHER" id="PTHR43335:SF2">
    <property type="entry name" value="ABC TRANSPORTER, ATP-BINDING PROTEIN"/>
    <property type="match status" value="1"/>
</dbReference>
<dbReference type="EMBL" id="SRMB01000002">
    <property type="protein sequence ID" value="TGE27419.1"/>
    <property type="molecule type" value="Genomic_DNA"/>
</dbReference>
<accession>A0A4Z0QDI0</accession>
<dbReference type="InterPro" id="IPR017871">
    <property type="entry name" value="ABC_transporter-like_CS"/>
</dbReference>
<organism evidence="6 7">
    <name type="scientific">Hymenobacter metallicola</name>
    <dbReference type="NCBI Taxonomy" id="2563114"/>
    <lineage>
        <taxon>Bacteria</taxon>
        <taxon>Pseudomonadati</taxon>
        <taxon>Bacteroidota</taxon>
        <taxon>Cytophagia</taxon>
        <taxon>Cytophagales</taxon>
        <taxon>Hymenobacteraceae</taxon>
        <taxon>Hymenobacter</taxon>
    </lineage>
</organism>
<dbReference type="InterPro" id="IPR027417">
    <property type="entry name" value="P-loop_NTPase"/>
</dbReference>
<keyword evidence="3" id="KW-0547">Nucleotide-binding</keyword>
<dbReference type="Pfam" id="PF00005">
    <property type="entry name" value="ABC_tran"/>
    <property type="match status" value="1"/>
</dbReference>
<keyword evidence="4 6" id="KW-0067">ATP-binding</keyword>
<dbReference type="OrthoDB" id="9780828at2"/>
<dbReference type="SUPFAM" id="SSF52540">
    <property type="entry name" value="P-loop containing nucleoside triphosphate hydrolases"/>
    <property type="match status" value="1"/>
</dbReference>
<sequence>MYVLEIDALTKVYGRATAVQAVSFQVPAGSVFGLLGPNGSGKTTTMGMALGVLHATSGSVRWFSEPLSEATKRRIGAMLEAPNFYPYLSAYQNLERVAAIKRVAKSSIASALAETGLLARQHDRFQTFSLGMKQRLAIAATLLGNPEVLVLDEPTNGLDPQGIVEVRTLILDLAARGKTVIISSHLLDEIEKMCTHLVVLNKGQVCATGPVESFFGTAGRTLIRPRPETTTQQLRQVLGGLPWVTDLQDEGNGYTSLNMTSGYHPGDLNMALFAQGIVVSEITPVRRNLETQFFALINR</sequence>
<reference evidence="6 7" key="1">
    <citation type="submission" date="2019-04" db="EMBL/GenBank/DDBJ databases">
        <authorList>
            <person name="Feng G."/>
            <person name="Zhang J."/>
            <person name="Zhu H."/>
        </authorList>
    </citation>
    <scope>NUCLEOTIDE SEQUENCE [LARGE SCALE GENOMIC DNA]</scope>
    <source>
        <strain evidence="6 7">9PBR-1</strain>
    </source>
</reference>
<evidence type="ECO:0000313" key="7">
    <source>
        <dbReference type="Proteomes" id="UP000298471"/>
    </source>
</evidence>
<evidence type="ECO:0000256" key="1">
    <source>
        <dbReference type="ARBA" id="ARBA00005417"/>
    </source>
</evidence>
<dbReference type="InterPro" id="IPR003439">
    <property type="entry name" value="ABC_transporter-like_ATP-bd"/>
</dbReference>
<keyword evidence="2" id="KW-0813">Transport</keyword>
<dbReference type="GO" id="GO:0005524">
    <property type="term" value="F:ATP binding"/>
    <property type="evidence" value="ECO:0007669"/>
    <property type="project" value="UniProtKB-KW"/>
</dbReference>
<comment type="similarity">
    <text evidence="1">Belongs to the ABC transporter superfamily.</text>
</comment>
<name>A0A4Z0QDI0_9BACT</name>
<dbReference type="PROSITE" id="PS50893">
    <property type="entry name" value="ABC_TRANSPORTER_2"/>
    <property type="match status" value="1"/>
</dbReference>
<protein>
    <submittedName>
        <fullName evidence="6">ABC transporter ATP-binding protein</fullName>
    </submittedName>
</protein>
<evidence type="ECO:0000259" key="5">
    <source>
        <dbReference type="PROSITE" id="PS50893"/>
    </source>
</evidence>
<gene>
    <name evidence="6" type="ORF">E5K02_13650</name>
</gene>
<dbReference type="PROSITE" id="PS00211">
    <property type="entry name" value="ABC_TRANSPORTER_1"/>
    <property type="match status" value="1"/>
</dbReference>
<evidence type="ECO:0000313" key="6">
    <source>
        <dbReference type="EMBL" id="TGE27419.1"/>
    </source>
</evidence>
<comment type="caution">
    <text evidence="6">The sequence shown here is derived from an EMBL/GenBank/DDBJ whole genome shotgun (WGS) entry which is preliminary data.</text>
</comment>
<dbReference type="AlphaFoldDB" id="A0A4Z0QDI0"/>
<evidence type="ECO:0000256" key="3">
    <source>
        <dbReference type="ARBA" id="ARBA00022741"/>
    </source>
</evidence>
<dbReference type="RefSeq" id="WP_135395370.1">
    <property type="nucleotide sequence ID" value="NZ_SRMB01000002.1"/>
</dbReference>
<keyword evidence="7" id="KW-1185">Reference proteome</keyword>